<keyword evidence="11" id="KW-1185">Reference proteome</keyword>
<dbReference type="InterPro" id="IPR037519">
    <property type="entry name" value="LITAF_fam"/>
</dbReference>
<dbReference type="PROSITE" id="PS51837">
    <property type="entry name" value="LITAF"/>
    <property type="match status" value="1"/>
</dbReference>
<feature type="domain" description="LITAF" evidence="9">
    <location>
        <begin position="1"/>
        <end position="83"/>
    </location>
</feature>
<comment type="similarity">
    <text evidence="4">Belongs to the CDIP1/LITAF family.</text>
</comment>
<keyword evidence="8" id="KW-1133">Transmembrane helix</keyword>
<evidence type="ECO:0000256" key="4">
    <source>
        <dbReference type="ARBA" id="ARBA00005975"/>
    </source>
</evidence>
<dbReference type="HOGENOM" id="CLU_095549_6_1_1"/>
<keyword evidence="8" id="KW-0812">Transmembrane</keyword>
<dbReference type="GO" id="GO:0098574">
    <property type="term" value="C:cytoplasmic side of lysosomal membrane"/>
    <property type="evidence" value="ECO:0007669"/>
    <property type="project" value="TreeGrafter"/>
</dbReference>
<dbReference type="PhylomeDB" id="T1JEW1"/>
<sequence>MEYPKTHTNFPSAPYNTVCPRCGTTITTSAKYQFGLCTWLACGILFLTGIGAAFCCLPFFIKSCKDVDHTCPSCNTHIGTLTRL</sequence>
<evidence type="ECO:0000256" key="7">
    <source>
        <dbReference type="ARBA" id="ARBA00023136"/>
    </source>
</evidence>
<comment type="subcellular location">
    <subcellularLocation>
        <location evidence="2">Endosome membrane</location>
        <topology evidence="2">Peripheral membrane protein</topology>
    </subcellularLocation>
    <subcellularLocation>
        <location evidence="1">Late endosome membrane</location>
    </subcellularLocation>
    <subcellularLocation>
        <location evidence="3">Lysosome membrane</location>
        <topology evidence="3">Peripheral membrane protein</topology>
        <orientation evidence="3">Cytoplasmic side</orientation>
    </subcellularLocation>
</comment>
<dbReference type="Pfam" id="PF10601">
    <property type="entry name" value="zf-LITAF-like"/>
    <property type="match status" value="1"/>
</dbReference>
<dbReference type="Proteomes" id="UP000014500">
    <property type="component" value="Unassembled WGS sequence"/>
</dbReference>
<evidence type="ECO:0000259" key="9">
    <source>
        <dbReference type="PROSITE" id="PS51837"/>
    </source>
</evidence>
<dbReference type="SMART" id="SM00714">
    <property type="entry name" value="LITAF"/>
    <property type="match status" value="1"/>
</dbReference>
<name>T1JEW1_STRMM</name>
<evidence type="ECO:0000256" key="5">
    <source>
        <dbReference type="ARBA" id="ARBA00022723"/>
    </source>
</evidence>
<accession>T1JEW1</accession>
<evidence type="ECO:0000256" key="6">
    <source>
        <dbReference type="ARBA" id="ARBA00022833"/>
    </source>
</evidence>
<keyword evidence="6" id="KW-0862">Zinc</keyword>
<proteinExistence type="inferred from homology"/>
<dbReference type="PANTHER" id="PTHR23292">
    <property type="entry name" value="LIPOPOLYSACCHARIDE-INDUCED TUMOR NECROSIS FACTOR-ALPHA FACTOR"/>
    <property type="match status" value="1"/>
</dbReference>
<evidence type="ECO:0000313" key="10">
    <source>
        <dbReference type="EnsemblMetazoa" id="SMAR012364-PA"/>
    </source>
</evidence>
<dbReference type="STRING" id="126957.T1JEW1"/>
<evidence type="ECO:0000313" key="11">
    <source>
        <dbReference type="Proteomes" id="UP000014500"/>
    </source>
</evidence>
<feature type="transmembrane region" description="Helical" evidence="8">
    <location>
        <begin position="36"/>
        <end position="61"/>
    </location>
</feature>
<dbReference type="AlphaFoldDB" id="T1JEW1"/>
<dbReference type="OMA" id="EICPVKH"/>
<dbReference type="GO" id="GO:0098560">
    <property type="term" value="C:cytoplasmic side of late endosome membrane"/>
    <property type="evidence" value="ECO:0007669"/>
    <property type="project" value="TreeGrafter"/>
</dbReference>
<dbReference type="EMBL" id="JH432130">
    <property type="status" value="NOT_ANNOTATED_CDS"/>
    <property type="molecule type" value="Genomic_DNA"/>
</dbReference>
<protein>
    <recommendedName>
        <fullName evidence="9">LITAF domain-containing protein</fullName>
    </recommendedName>
</protein>
<evidence type="ECO:0000256" key="3">
    <source>
        <dbReference type="ARBA" id="ARBA00004630"/>
    </source>
</evidence>
<reference evidence="10" key="2">
    <citation type="submission" date="2015-02" db="UniProtKB">
        <authorList>
            <consortium name="EnsemblMetazoa"/>
        </authorList>
    </citation>
    <scope>IDENTIFICATION</scope>
</reference>
<keyword evidence="7 8" id="KW-0472">Membrane</keyword>
<evidence type="ECO:0000256" key="2">
    <source>
        <dbReference type="ARBA" id="ARBA00004481"/>
    </source>
</evidence>
<reference evidence="11" key="1">
    <citation type="submission" date="2011-05" db="EMBL/GenBank/DDBJ databases">
        <authorList>
            <person name="Richards S.R."/>
            <person name="Qu J."/>
            <person name="Jiang H."/>
            <person name="Jhangiani S.N."/>
            <person name="Agravi P."/>
            <person name="Goodspeed R."/>
            <person name="Gross S."/>
            <person name="Mandapat C."/>
            <person name="Jackson L."/>
            <person name="Mathew T."/>
            <person name="Pu L."/>
            <person name="Thornton R."/>
            <person name="Saada N."/>
            <person name="Wilczek-Boney K.B."/>
            <person name="Lee S."/>
            <person name="Kovar C."/>
            <person name="Wu Y."/>
            <person name="Scherer S.E."/>
            <person name="Worley K.C."/>
            <person name="Muzny D.M."/>
            <person name="Gibbs R."/>
        </authorList>
    </citation>
    <scope>NUCLEOTIDE SEQUENCE</scope>
    <source>
        <strain evidence="11">Brora</strain>
    </source>
</reference>
<dbReference type="PANTHER" id="PTHR23292:SF6">
    <property type="entry name" value="FI16602P1-RELATED"/>
    <property type="match status" value="1"/>
</dbReference>
<keyword evidence="5" id="KW-0479">Metal-binding</keyword>
<dbReference type="GO" id="GO:0005634">
    <property type="term" value="C:nucleus"/>
    <property type="evidence" value="ECO:0007669"/>
    <property type="project" value="TreeGrafter"/>
</dbReference>
<dbReference type="EnsemblMetazoa" id="SMAR012364-RA">
    <property type="protein sequence ID" value="SMAR012364-PA"/>
    <property type="gene ID" value="SMAR012364"/>
</dbReference>
<organism evidence="10 11">
    <name type="scientific">Strigamia maritima</name>
    <name type="common">European centipede</name>
    <name type="synonym">Geophilus maritimus</name>
    <dbReference type="NCBI Taxonomy" id="126957"/>
    <lineage>
        <taxon>Eukaryota</taxon>
        <taxon>Metazoa</taxon>
        <taxon>Ecdysozoa</taxon>
        <taxon>Arthropoda</taxon>
        <taxon>Myriapoda</taxon>
        <taxon>Chilopoda</taxon>
        <taxon>Pleurostigmophora</taxon>
        <taxon>Geophilomorpha</taxon>
        <taxon>Linotaeniidae</taxon>
        <taxon>Strigamia</taxon>
    </lineage>
</organism>
<evidence type="ECO:0000256" key="8">
    <source>
        <dbReference type="SAM" id="Phobius"/>
    </source>
</evidence>
<dbReference type="InterPro" id="IPR006629">
    <property type="entry name" value="LITAF"/>
</dbReference>
<evidence type="ECO:0000256" key="1">
    <source>
        <dbReference type="ARBA" id="ARBA00004414"/>
    </source>
</evidence>
<dbReference type="GO" id="GO:0008270">
    <property type="term" value="F:zinc ion binding"/>
    <property type="evidence" value="ECO:0007669"/>
    <property type="project" value="TreeGrafter"/>
</dbReference>